<accession>A0A0B0PI70</accession>
<organism evidence="1 2">
    <name type="scientific">Gossypium arboreum</name>
    <name type="common">Tree cotton</name>
    <name type="synonym">Gossypium nanking</name>
    <dbReference type="NCBI Taxonomy" id="29729"/>
    <lineage>
        <taxon>Eukaryota</taxon>
        <taxon>Viridiplantae</taxon>
        <taxon>Streptophyta</taxon>
        <taxon>Embryophyta</taxon>
        <taxon>Tracheophyta</taxon>
        <taxon>Spermatophyta</taxon>
        <taxon>Magnoliopsida</taxon>
        <taxon>eudicotyledons</taxon>
        <taxon>Gunneridae</taxon>
        <taxon>Pentapetalae</taxon>
        <taxon>rosids</taxon>
        <taxon>malvids</taxon>
        <taxon>Malvales</taxon>
        <taxon>Malvaceae</taxon>
        <taxon>Malvoideae</taxon>
        <taxon>Gossypium</taxon>
    </lineage>
</organism>
<gene>
    <name evidence="1" type="ORF">F383_29522</name>
</gene>
<dbReference type="EMBL" id="KN423757">
    <property type="protein sequence ID" value="KHG23071.1"/>
    <property type="molecule type" value="Genomic_DNA"/>
</dbReference>
<evidence type="ECO:0000313" key="1">
    <source>
        <dbReference type="EMBL" id="KHG23071.1"/>
    </source>
</evidence>
<dbReference type="AlphaFoldDB" id="A0A0B0PI70"/>
<keyword evidence="2" id="KW-1185">Reference proteome</keyword>
<reference evidence="2" key="1">
    <citation type="submission" date="2014-09" db="EMBL/GenBank/DDBJ databases">
        <authorList>
            <person name="Mudge J."/>
            <person name="Ramaraj T."/>
            <person name="Lindquist I.E."/>
            <person name="Bharti A.K."/>
            <person name="Sundararajan A."/>
            <person name="Cameron C.T."/>
            <person name="Woodward J.E."/>
            <person name="May G.D."/>
            <person name="Brubaker C."/>
            <person name="Broadhvest J."/>
            <person name="Wilkins T.A."/>
        </authorList>
    </citation>
    <scope>NUCLEOTIDE SEQUENCE</scope>
    <source>
        <strain evidence="2">cv. AKA8401</strain>
    </source>
</reference>
<protein>
    <submittedName>
        <fullName evidence="1">Uncharacterized protein</fullName>
    </submittedName>
</protein>
<dbReference type="Proteomes" id="UP000032142">
    <property type="component" value="Unassembled WGS sequence"/>
</dbReference>
<name>A0A0B0PI70_GOSAR</name>
<sequence length="90" mass="10536">MVLHVNLKSMPTSQTWSYTITHIGILCHDICILTIPMVRTGLFECCCIIKTHRFHIFIFHIHPSQYSITYKYKLINSNTFICISTYLIRG</sequence>
<evidence type="ECO:0000313" key="2">
    <source>
        <dbReference type="Proteomes" id="UP000032142"/>
    </source>
</evidence>
<proteinExistence type="predicted"/>